<comment type="caution">
    <text evidence="1">The sequence shown here is derived from an EMBL/GenBank/DDBJ whole genome shotgun (WGS) entry which is preliminary data.</text>
</comment>
<dbReference type="EMBL" id="BBPA01000053">
    <property type="protein sequence ID" value="GAL94090.1"/>
    <property type="molecule type" value="Genomic_DNA"/>
</dbReference>
<evidence type="ECO:0000313" key="2">
    <source>
        <dbReference type="Proteomes" id="UP000030321"/>
    </source>
</evidence>
<proteinExistence type="predicted"/>
<evidence type="ECO:0000313" key="1">
    <source>
        <dbReference type="EMBL" id="GAL94090.1"/>
    </source>
</evidence>
<organism evidence="1 2">
    <name type="scientific">Microcystis aeruginosa NIES-44</name>
    <dbReference type="NCBI Taxonomy" id="449439"/>
    <lineage>
        <taxon>Bacteria</taxon>
        <taxon>Bacillati</taxon>
        <taxon>Cyanobacteriota</taxon>
        <taxon>Cyanophyceae</taxon>
        <taxon>Oscillatoriophycideae</taxon>
        <taxon>Chroococcales</taxon>
        <taxon>Microcystaceae</taxon>
        <taxon>Microcystis</taxon>
    </lineage>
</organism>
<sequence length="40" mass="4475">MSSSVFSQGVWPKISPAFTGFKVKKVTREKGIAIMEMEEI</sequence>
<protein>
    <submittedName>
        <fullName evidence="1">Uncharacterized protein</fullName>
    </submittedName>
</protein>
<dbReference type="AlphaFoldDB" id="A0A0A1VWI2"/>
<dbReference type="Proteomes" id="UP000030321">
    <property type="component" value="Unassembled WGS sequence"/>
</dbReference>
<dbReference type="RefSeq" id="WP_274518344.1">
    <property type="nucleotide sequence ID" value="NZ_BBPA01000053.1"/>
</dbReference>
<name>A0A0A1VWI2_MICAE</name>
<gene>
    <name evidence="1" type="ORF">N44_02670</name>
</gene>
<reference evidence="2" key="1">
    <citation type="journal article" date="2015" name="Genome">
        <title>Whole Genome Sequence of the Non-Microcystin-Producing Microcystis aeruginosa Strain NIES-44.</title>
        <authorList>
            <person name="Okano K."/>
            <person name="Miyata N."/>
            <person name="Ozaki Y."/>
        </authorList>
    </citation>
    <scope>NUCLEOTIDE SEQUENCE [LARGE SCALE GENOMIC DNA]</scope>
    <source>
        <strain evidence="2">NIES-44</strain>
    </source>
</reference>
<accession>A0A0A1VWI2</accession>